<feature type="domain" description="HTH tetR-type" evidence="5">
    <location>
        <begin position="20"/>
        <end position="80"/>
    </location>
</feature>
<keyword evidence="3" id="KW-0804">Transcription</keyword>
<dbReference type="AlphaFoldDB" id="A0A1M7RMJ1"/>
<dbReference type="PANTHER" id="PTHR47506">
    <property type="entry name" value="TRANSCRIPTIONAL REGULATORY PROTEIN"/>
    <property type="match status" value="1"/>
</dbReference>
<dbReference type="InterPro" id="IPR001647">
    <property type="entry name" value="HTH_TetR"/>
</dbReference>
<organism evidence="6 7">
    <name type="scientific">Cryptosporangium aurantiacum</name>
    <dbReference type="NCBI Taxonomy" id="134849"/>
    <lineage>
        <taxon>Bacteria</taxon>
        <taxon>Bacillati</taxon>
        <taxon>Actinomycetota</taxon>
        <taxon>Actinomycetes</taxon>
        <taxon>Cryptosporangiales</taxon>
        <taxon>Cryptosporangiaceae</taxon>
        <taxon>Cryptosporangium</taxon>
    </lineage>
</organism>
<evidence type="ECO:0000313" key="7">
    <source>
        <dbReference type="Proteomes" id="UP000184440"/>
    </source>
</evidence>
<evidence type="ECO:0000259" key="5">
    <source>
        <dbReference type="PROSITE" id="PS50977"/>
    </source>
</evidence>
<dbReference type="EMBL" id="FRCS01000023">
    <property type="protein sequence ID" value="SHN47419.1"/>
    <property type="molecule type" value="Genomic_DNA"/>
</dbReference>
<sequence length="207" mass="22116">MNWTGRYETGYGHAVPRPKGFDPSEAIDAAMQAFSARGYEATSAQDLCDTTGLGRSSLYNAFESKDALYSQCLDRFAELQSLDHAALLDGPGTGYQRVHALLLATLEDEARPNSTGCLVTRTAVERAPQDAATKETVRRLMDAFVGRLTTTIACGQADGSITTRQSATALARFVHGSISGLRVQGRAAAPRDLLTDVVEVTCAALRA</sequence>
<dbReference type="GO" id="GO:0003677">
    <property type="term" value="F:DNA binding"/>
    <property type="evidence" value="ECO:0007669"/>
    <property type="project" value="UniProtKB-UniRule"/>
</dbReference>
<keyword evidence="1" id="KW-0805">Transcription regulation</keyword>
<dbReference type="Gene3D" id="1.10.10.60">
    <property type="entry name" value="Homeodomain-like"/>
    <property type="match status" value="1"/>
</dbReference>
<protein>
    <submittedName>
        <fullName evidence="6">Transcriptional regulator, TetR family</fullName>
    </submittedName>
</protein>
<name>A0A1M7RMJ1_9ACTN</name>
<evidence type="ECO:0000256" key="3">
    <source>
        <dbReference type="ARBA" id="ARBA00023163"/>
    </source>
</evidence>
<dbReference type="Pfam" id="PF00440">
    <property type="entry name" value="TetR_N"/>
    <property type="match status" value="1"/>
</dbReference>
<dbReference type="STRING" id="134849.SAMN05443668_12365"/>
<feature type="DNA-binding region" description="H-T-H motif" evidence="4">
    <location>
        <begin position="43"/>
        <end position="62"/>
    </location>
</feature>
<dbReference type="SUPFAM" id="SSF48498">
    <property type="entry name" value="Tetracyclin repressor-like, C-terminal domain"/>
    <property type="match status" value="1"/>
</dbReference>
<keyword evidence="2 4" id="KW-0238">DNA-binding</keyword>
<dbReference type="InterPro" id="IPR036271">
    <property type="entry name" value="Tet_transcr_reg_TetR-rel_C_sf"/>
</dbReference>
<dbReference type="InterPro" id="IPR009057">
    <property type="entry name" value="Homeodomain-like_sf"/>
</dbReference>
<dbReference type="Gene3D" id="1.10.357.10">
    <property type="entry name" value="Tetracycline Repressor, domain 2"/>
    <property type="match status" value="1"/>
</dbReference>
<dbReference type="Pfam" id="PF16925">
    <property type="entry name" value="TetR_C_13"/>
    <property type="match status" value="1"/>
</dbReference>
<dbReference type="OrthoDB" id="9805134at2"/>
<evidence type="ECO:0000256" key="4">
    <source>
        <dbReference type="PROSITE-ProRule" id="PRU00335"/>
    </source>
</evidence>
<reference evidence="6 7" key="1">
    <citation type="submission" date="2016-11" db="EMBL/GenBank/DDBJ databases">
        <authorList>
            <person name="Jaros S."/>
            <person name="Januszkiewicz K."/>
            <person name="Wedrychowicz H."/>
        </authorList>
    </citation>
    <scope>NUCLEOTIDE SEQUENCE [LARGE SCALE GENOMIC DNA]</scope>
    <source>
        <strain evidence="6 7">DSM 46144</strain>
    </source>
</reference>
<evidence type="ECO:0000256" key="1">
    <source>
        <dbReference type="ARBA" id="ARBA00023015"/>
    </source>
</evidence>
<proteinExistence type="predicted"/>
<dbReference type="Proteomes" id="UP000184440">
    <property type="component" value="Unassembled WGS sequence"/>
</dbReference>
<gene>
    <name evidence="6" type="ORF">SAMN05443668_12365</name>
</gene>
<accession>A0A1M7RMJ1</accession>
<dbReference type="PROSITE" id="PS50977">
    <property type="entry name" value="HTH_TETR_2"/>
    <property type="match status" value="1"/>
</dbReference>
<dbReference type="PRINTS" id="PR00455">
    <property type="entry name" value="HTHTETR"/>
</dbReference>
<evidence type="ECO:0000256" key="2">
    <source>
        <dbReference type="ARBA" id="ARBA00023125"/>
    </source>
</evidence>
<evidence type="ECO:0000313" key="6">
    <source>
        <dbReference type="EMBL" id="SHN47419.1"/>
    </source>
</evidence>
<dbReference type="PANTHER" id="PTHR47506:SF1">
    <property type="entry name" value="HTH-TYPE TRANSCRIPTIONAL REGULATOR YJDC"/>
    <property type="match status" value="1"/>
</dbReference>
<dbReference type="SUPFAM" id="SSF46689">
    <property type="entry name" value="Homeodomain-like"/>
    <property type="match status" value="1"/>
</dbReference>
<dbReference type="InterPro" id="IPR011075">
    <property type="entry name" value="TetR_C"/>
</dbReference>
<keyword evidence="7" id="KW-1185">Reference proteome</keyword>